<dbReference type="Proteomes" id="UP000462014">
    <property type="component" value="Unassembled WGS sequence"/>
</dbReference>
<evidence type="ECO:0000313" key="3">
    <source>
        <dbReference type="EMBL" id="MVN21365.1"/>
    </source>
</evidence>
<evidence type="ECO:0000313" key="4">
    <source>
        <dbReference type="Proteomes" id="UP000462014"/>
    </source>
</evidence>
<dbReference type="InterPro" id="IPR021782">
    <property type="entry name" value="DUF3347"/>
</dbReference>
<keyword evidence="4" id="KW-1185">Reference proteome</keyword>
<feature type="chain" id="PRO_5029904117" evidence="1">
    <location>
        <begin position="22"/>
        <end position="172"/>
    </location>
</feature>
<accession>A0A7K1SVL5</accession>
<feature type="domain" description="DUF3347" evidence="2">
    <location>
        <begin position="31"/>
        <end position="121"/>
    </location>
</feature>
<name>A0A7K1SVL5_9SPHI</name>
<proteinExistence type="predicted"/>
<gene>
    <name evidence="3" type="ORF">GO621_07425</name>
</gene>
<feature type="signal peptide" evidence="1">
    <location>
        <begin position="1"/>
        <end position="21"/>
    </location>
</feature>
<protein>
    <submittedName>
        <fullName evidence="3">DUF3347 domain-containing protein</fullName>
    </submittedName>
</protein>
<keyword evidence="1" id="KW-0732">Signal</keyword>
<dbReference type="RefSeq" id="WP_157565625.1">
    <property type="nucleotide sequence ID" value="NZ_WPIK01000005.1"/>
</dbReference>
<sequence length="172" mass="19883">MKNICYLISVLFFFSYYQTKAQNSTTAINQVLQAYFGVEKALVNDDSEMANKQATVLVNAIEQVNASKLDDRQKADWTKYNEKLRYNSQHISESKSIAHQREHFAALSDDMYSLFKNFKTHPTIYRQYCPMKKQYWLNDAATIQNPYYGKQMPDCGKVTEKMAGSSSVILIK</sequence>
<comment type="caution">
    <text evidence="3">The sequence shown here is derived from an EMBL/GenBank/DDBJ whole genome shotgun (WGS) entry which is preliminary data.</text>
</comment>
<dbReference type="Pfam" id="PF11827">
    <property type="entry name" value="DUF3347"/>
    <property type="match status" value="1"/>
</dbReference>
<evidence type="ECO:0000259" key="2">
    <source>
        <dbReference type="Pfam" id="PF11827"/>
    </source>
</evidence>
<evidence type="ECO:0000256" key="1">
    <source>
        <dbReference type="SAM" id="SignalP"/>
    </source>
</evidence>
<reference evidence="3 4" key="1">
    <citation type="submission" date="2019-12" db="EMBL/GenBank/DDBJ databases">
        <title>Mucilaginibacter sp. HMF7410 genome sequencing and assembly.</title>
        <authorList>
            <person name="Kang H."/>
            <person name="Cha I."/>
            <person name="Kim H."/>
            <person name="Joh K."/>
        </authorList>
    </citation>
    <scope>NUCLEOTIDE SEQUENCE [LARGE SCALE GENOMIC DNA]</scope>
    <source>
        <strain evidence="3 4">HMF7410</strain>
    </source>
</reference>
<organism evidence="3 4">
    <name type="scientific">Mucilaginibacter arboris</name>
    <dbReference type="NCBI Taxonomy" id="2682090"/>
    <lineage>
        <taxon>Bacteria</taxon>
        <taxon>Pseudomonadati</taxon>
        <taxon>Bacteroidota</taxon>
        <taxon>Sphingobacteriia</taxon>
        <taxon>Sphingobacteriales</taxon>
        <taxon>Sphingobacteriaceae</taxon>
        <taxon>Mucilaginibacter</taxon>
    </lineage>
</organism>
<dbReference type="AlphaFoldDB" id="A0A7K1SVL5"/>
<dbReference type="EMBL" id="WPIK01000005">
    <property type="protein sequence ID" value="MVN21365.1"/>
    <property type="molecule type" value="Genomic_DNA"/>
</dbReference>